<evidence type="ECO:0000313" key="2">
    <source>
        <dbReference type="Proteomes" id="UP000001396"/>
    </source>
</evidence>
<dbReference type="InParanoid" id="D3B3E3"/>
<name>D3B3E3_HETP5</name>
<dbReference type="GeneID" id="31358433"/>
<comment type="caution">
    <text evidence="1">The sequence shown here is derived from an EMBL/GenBank/DDBJ whole genome shotgun (WGS) entry which is preliminary data.</text>
</comment>
<organism evidence="1 2">
    <name type="scientific">Heterostelium pallidum (strain ATCC 26659 / Pp 5 / PN500)</name>
    <name type="common">Cellular slime mold</name>
    <name type="synonym">Polysphondylium pallidum</name>
    <dbReference type="NCBI Taxonomy" id="670386"/>
    <lineage>
        <taxon>Eukaryota</taxon>
        <taxon>Amoebozoa</taxon>
        <taxon>Evosea</taxon>
        <taxon>Eumycetozoa</taxon>
        <taxon>Dictyostelia</taxon>
        <taxon>Acytosteliales</taxon>
        <taxon>Acytosteliaceae</taxon>
        <taxon>Heterostelium</taxon>
    </lineage>
</organism>
<dbReference type="Proteomes" id="UP000001396">
    <property type="component" value="Unassembled WGS sequence"/>
</dbReference>
<dbReference type="RefSeq" id="XP_020435958.1">
    <property type="nucleotide sequence ID" value="XM_020573886.1"/>
</dbReference>
<protein>
    <submittedName>
        <fullName evidence="1">Uncharacterized protein</fullName>
    </submittedName>
</protein>
<sequence>MDIDSNDIVAKQTKRKDYRNDDCTNDMDIVTEKKQKIDVLDQIKLAVQLCFENTKKEKAAQQEEVYSQLFKRSIDAHSENGETIDGVFFMLESHAKTTNTITVGSIPFNVTIDIYINILKSLIDETTLVVDITKPIANIQLWQCISYQSKISLLYRSMELIGKYPILQTSLIPLVIQLYNQYNNEISEYRDLLRNIIASYIQSDSYSLQMVFISIISQIIKNNPSAYQYVDDITSSLTEMVQHSLETDGYESLELLKQFIIVITRCDIDSPELVVSLVDTLLKYPLNDEESFDRLKIFIFDMLTSQTLETKSVVLFNDTVSTFLNTKENLTTPKAIQLLQEYYRLMFVWASYIPENFDIEAWKLTSGDLESSDKQKSSLSSLDNIGAYGDAVLLYQEFIKYWNNAMLPCNQDQWQLIMNVSQIFLIIYEHVHNLVGPNVYKQILKVFKDTTYPPIIKFNFVALMSQMMNDNRNDDEMSELFLDAMLSENVVEVVVQSRLLKAISDAFADRRPEVLEMYKPRLFQYIEPYFKWDQHPDNIEGAISVLTGIIDIIPDNDEKVFFLRDQYLPLFLKLLEHSFSNNNNNNDNNNNNIHGSNIKGRVIEAISMLSLSLKNDSSFDVYVLKTLDLFSNEDISVDTRFSDFYLRALVRFAQRLESRFEPYLPLTIRHIMKILTYDLDPANHVKVRDINIGVESTSGAGMVHSFGDQSLLGYSQYMELHCIITSRLEKSIQIEPHPDIEQIKHGLSTTVLSD</sequence>
<dbReference type="EMBL" id="ADBJ01000010">
    <property type="protein sequence ID" value="EFA83841.1"/>
    <property type="molecule type" value="Genomic_DNA"/>
</dbReference>
<gene>
    <name evidence="1" type="ORF">PPL_02910</name>
</gene>
<dbReference type="SUPFAM" id="SSF48371">
    <property type="entry name" value="ARM repeat"/>
    <property type="match status" value="1"/>
</dbReference>
<dbReference type="Gene3D" id="1.25.10.10">
    <property type="entry name" value="Leucine-rich Repeat Variant"/>
    <property type="match status" value="1"/>
</dbReference>
<dbReference type="InterPro" id="IPR011989">
    <property type="entry name" value="ARM-like"/>
</dbReference>
<evidence type="ECO:0000313" key="1">
    <source>
        <dbReference type="EMBL" id="EFA83841.1"/>
    </source>
</evidence>
<accession>D3B3E3</accession>
<dbReference type="AlphaFoldDB" id="D3B3E3"/>
<proteinExistence type="predicted"/>
<dbReference type="InterPro" id="IPR016024">
    <property type="entry name" value="ARM-type_fold"/>
</dbReference>
<keyword evidence="2" id="KW-1185">Reference proteome</keyword>
<reference evidence="1 2" key="1">
    <citation type="journal article" date="2011" name="Genome Res.">
        <title>Phylogeny-wide analysis of social amoeba genomes highlights ancient origins for complex intercellular communication.</title>
        <authorList>
            <person name="Heidel A.J."/>
            <person name="Lawal H.M."/>
            <person name="Felder M."/>
            <person name="Schilde C."/>
            <person name="Helps N.R."/>
            <person name="Tunggal B."/>
            <person name="Rivero F."/>
            <person name="John U."/>
            <person name="Schleicher M."/>
            <person name="Eichinger L."/>
            <person name="Platzer M."/>
            <person name="Noegel A.A."/>
            <person name="Schaap P."/>
            <person name="Gloeckner G."/>
        </authorList>
    </citation>
    <scope>NUCLEOTIDE SEQUENCE [LARGE SCALE GENOMIC DNA]</scope>
    <source>
        <strain evidence="2">ATCC 26659 / Pp 5 / PN500</strain>
    </source>
</reference>